<accession>A0A4R3LZ17</accession>
<dbReference type="RefSeq" id="WP_132032379.1">
    <property type="nucleotide sequence ID" value="NZ_SMAI01000008.1"/>
</dbReference>
<feature type="compositionally biased region" description="Low complexity" evidence="5">
    <location>
        <begin position="1"/>
        <end position="19"/>
    </location>
</feature>
<evidence type="ECO:0000256" key="5">
    <source>
        <dbReference type="SAM" id="MobiDB-lite"/>
    </source>
</evidence>
<evidence type="ECO:0000256" key="2">
    <source>
        <dbReference type="ARBA" id="ARBA00022448"/>
    </source>
</evidence>
<dbReference type="CDD" id="cd03220">
    <property type="entry name" value="ABC_KpsT_Wzt"/>
    <property type="match status" value="1"/>
</dbReference>
<dbReference type="GO" id="GO:0016887">
    <property type="term" value="F:ATP hydrolysis activity"/>
    <property type="evidence" value="ECO:0007669"/>
    <property type="project" value="InterPro"/>
</dbReference>
<dbReference type="Gene3D" id="3.40.50.300">
    <property type="entry name" value="P-loop containing nucleotide triphosphate hydrolases"/>
    <property type="match status" value="1"/>
</dbReference>
<dbReference type="OrthoDB" id="9778870at2"/>
<dbReference type="InterPro" id="IPR027417">
    <property type="entry name" value="P-loop_NTPase"/>
</dbReference>
<gene>
    <name evidence="7" type="ORF">EDC64_108181</name>
</gene>
<comment type="caution">
    <text evidence="7">The sequence shown here is derived from an EMBL/GenBank/DDBJ whole genome shotgun (WGS) entry which is preliminary data.</text>
</comment>
<dbReference type="InterPro" id="IPR003593">
    <property type="entry name" value="AAA+_ATPase"/>
</dbReference>
<keyword evidence="4 7" id="KW-0067">ATP-binding</keyword>
<evidence type="ECO:0000313" key="7">
    <source>
        <dbReference type="EMBL" id="TCT04015.1"/>
    </source>
</evidence>
<keyword evidence="2" id="KW-0813">Transport</keyword>
<evidence type="ECO:0000256" key="4">
    <source>
        <dbReference type="ARBA" id="ARBA00022840"/>
    </source>
</evidence>
<keyword evidence="3" id="KW-0547">Nucleotide-binding</keyword>
<dbReference type="InterPro" id="IPR003439">
    <property type="entry name" value="ABC_transporter-like_ATP-bd"/>
</dbReference>
<dbReference type="SMART" id="SM00382">
    <property type="entry name" value="AAA"/>
    <property type="match status" value="1"/>
</dbReference>
<dbReference type="GO" id="GO:0140359">
    <property type="term" value="F:ABC-type transporter activity"/>
    <property type="evidence" value="ECO:0007669"/>
    <property type="project" value="InterPro"/>
</dbReference>
<feature type="region of interest" description="Disordered" evidence="5">
    <location>
        <begin position="1"/>
        <end position="28"/>
    </location>
</feature>
<evidence type="ECO:0000256" key="1">
    <source>
        <dbReference type="ARBA" id="ARBA00005417"/>
    </source>
</evidence>
<organism evidence="7 8">
    <name type="scientific">Aquabacter spiritensis</name>
    <dbReference type="NCBI Taxonomy" id="933073"/>
    <lineage>
        <taxon>Bacteria</taxon>
        <taxon>Pseudomonadati</taxon>
        <taxon>Pseudomonadota</taxon>
        <taxon>Alphaproteobacteria</taxon>
        <taxon>Hyphomicrobiales</taxon>
        <taxon>Xanthobacteraceae</taxon>
        <taxon>Aquabacter</taxon>
    </lineage>
</organism>
<dbReference type="InterPro" id="IPR015860">
    <property type="entry name" value="ABC_transpr_TagH-like"/>
</dbReference>
<proteinExistence type="inferred from homology"/>
<feature type="domain" description="ABC transporter" evidence="6">
    <location>
        <begin position="36"/>
        <end position="249"/>
    </location>
</feature>
<evidence type="ECO:0000256" key="3">
    <source>
        <dbReference type="ARBA" id="ARBA00022741"/>
    </source>
</evidence>
<dbReference type="SUPFAM" id="SSF52540">
    <property type="entry name" value="P-loop containing nucleoside triphosphate hydrolases"/>
    <property type="match status" value="1"/>
</dbReference>
<dbReference type="PANTHER" id="PTHR46743">
    <property type="entry name" value="TEICHOIC ACIDS EXPORT ATP-BINDING PROTEIN TAGH"/>
    <property type="match status" value="1"/>
</dbReference>
<dbReference type="AlphaFoldDB" id="A0A4R3LZ17"/>
<evidence type="ECO:0000313" key="8">
    <source>
        <dbReference type="Proteomes" id="UP000294664"/>
    </source>
</evidence>
<comment type="similarity">
    <text evidence="1">Belongs to the ABC transporter superfamily.</text>
</comment>
<dbReference type="InterPro" id="IPR050683">
    <property type="entry name" value="Bact_Polysacc_Export_ATP-bd"/>
</dbReference>
<name>A0A4R3LZ17_9HYPH</name>
<sequence>MSADLAPAAATPPAFLPPDGARPLAAPNAHGSDRRIRLVNVVKEFHTQFGMKRVIDGITFDIAYGEKIGVLGRNGAGKSTLVKLIGGVEPPTSGTIDIGMKMSWPVAFGGGFDLSMSGYDNIRFIARLYDKSIPDMIDYVDDFAELGNYLKLPVRTYSTGMRARLMFALTLGIDFECILIDEVIAVGDQRFHRRCHEELFVKRKDQSMILISHDVNTIREYCNKALVLKSGRGRVFEDVDFAISIYASL</sequence>
<dbReference type="EMBL" id="SMAI01000008">
    <property type="protein sequence ID" value="TCT04015.1"/>
    <property type="molecule type" value="Genomic_DNA"/>
</dbReference>
<dbReference type="PROSITE" id="PS50893">
    <property type="entry name" value="ABC_TRANSPORTER_2"/>
    <property type="match status" value="1"/>
</dbReference>
<dbReference type="Proteomes" id="UP000294664">
    <property type="component" value="Unassembled WGS sequence"/>
</dbReference>
<dbReference type="GO" id="GO:0005524">
    <property type="term" value="F:ATP binding"/>
    <property type="evidence" value="ECO:0007669"/>
    <property type="project" value="UniProtKB-KW"/>
</dbReference>
<dbReference type="Pfam" id="PF00005">
    <property type="entry name" value="ABC_tran"/>
    <property type="match status" value="1"/>
</dbReference>
<protein>
    <submittedName>
        <fullName evidence="7">Capsular polysaccharide transport system ATP-binding protein</fullName>
    </submittedName>
</protein>
<evidence type="ECO:0000259" key="6">
    <source>
        <dbReference type="PROSITE" id="PS50893"/>
    </source>
</evidence>
<dbReference type="PANTHER" id="PTHR46743:SF2">
    <property type="entry name" value="TEICHOIC ACIDS EXPORT ATP-BINDING PROTEIN TAGH"/>
    <property type="match status" value="1"/>
</dbReference>
<keyword evidence="8" id="KW-1185">Reference proteome</keyword>
<dbReference type="GO" id="GO:0016020">
    <property type="term" value="C:membrane"/>
    <property type="evidence" value="ECO:0007669"/>
    <property type="project" value="InterPro"/>
</dbReference>
<reference evidence="7 8" key="1">
    <citation type="submission" date="2019-03" db="EMBL/GenBank/DDBJ databases">
        <title>Genomic Encyclopedia of Type Strains, Phase IV (KMG-IV): sequencing the most valuable type-strain genomes for metagenomic binning, comparative biology and taxonomic classification.</title>
        <authorList>
            <person name="Goeker M."/>
        </authorList>
    </citation>
    <scope>NUCLEOTIDE SEQUENCE [LARGE SCALE GENOMIC DNA]</scope>
    <source>
        <strain evidence="7 8">DSM 9035</strain>
    </source>
</reference>